<name>A0A9N8WK52_9GLOM</name>
<organism evidence="1 2">
    <name type="scientific">Diversispora eburnea</name>
    <dbReference type="NCBI Taxonomy" id="1213867"/>
    <lineage>
        <taxon>Eukaryota</taxon>
        <taxon>Fungi</taxon>
        <taxon>Fungi incertae sedis</taxon>
        <taxon>Mucoromycota</taxon>
        <taxon>Glomeromycotina</taxon>
        <taxon>Glomeromycetes</taxon>
        <taxon>Diversisporales</taxon>
        <taxon>Diversisporaceae</taxon>
        <taxon>Diversispora</taxon>
    </lineage>
</organism>
<sequence length="235" mass="27766">MATKVPTEILIKILNFHHLVRLKIYIYHYYSIESGSEKKALCIRTHISCMDVQARTLLIQNGYDLSSSPPQATFDYSLLRSLTLICDNTLNMDLYWGSNHDFLSYHWSTIRQFISLQEIYIEGCYGWHKSDCLPLASSFTQLTIFNNFKELRRFSFDCGGRGFDANELLCQMAENLSESFETIEIRMNYYDPWIFSAEEYFFEGWCRRKVGVRNKKLRGLRIEHLRHTPHDSHQE</sequence>
<evidence type="ECO:0000313" key="1">
    <source>
        <dbReference type="EMBL" id="CAG8492418.1"/>
    </source>
</evidence>
<protein>
    <submittedName>
        <fullName evidence="1">136_t:CDS:1</fullName>
    </submittedName>
</protein>
<dbReference type="EMBL" id="CAJVPK010000312">
    <property type="protein sequence ID" value="CAG8492418.1"/>
    <property type="molecule type" value="Genomic_DNA"/>
</dbReference>
<proteinExistence type="predicted"/>
<dbReference type="Proteomes" id="UP000789706">
    <property type="component" value="Unassembled WGS sequence"/>
</dbReference>
<accession>A0A9N8WK52</accession>
<gene>
    <name evidence="1" type="ORF">DEBURN_LOCUS4248</name>
</gene>
<comment type="caution">
    <text evidence="1">The sequence shown here is derived from an EMBL/GenBank/DDBJ whole genome shotgun (WGS) entry which is preliminary data.</text>
</comment>
<evidence type="ECO:0000313" key="2">
    <source>
        <dbReference type="Proteomes" id="UP000789706"/>
    </source>
</evidence>
<keyword evidence="2" id="KW-1185">Reference proteome</keyword>
<dbReference type="AlphaFoldDB" id="A0A9N8WK52"/>
<reference evidence="1" key="1">
    <citation type="submission" date="2021-06" db="EMBL/GenBank/DDBJ databases">
        <authorList>
            <person name="Kallberg Y."/>
            <person name="Tangrot J."/>
            <person name="Rosling A."/>
        </authorList>
    </citation>
    <scope>NUCLEOTIDE SEQUENCE</scope>
    <source>
        <strain evidence="1">AZ414A</strain>
    </source>
</reference>
<dbReference type="OrthoDB" id="2631350at2759"/>